<protein>
    <submittedName>
        <fullName evidence="2">Putative ovule protein</fullName>
    </submittedName>
</protein>
<keyword evidence="1" id="KW-0732">Signal</keyword>
<dbReference type="EMBL" id="GEDG01025942">
    <property type="protein sequence ID" value="JAP14886.1"/>
    <property type="molecule type" value="Transcribed_RNA"/>
</dbReference>
<dbReference type="AlphaFoldDB" id="A0A0V0H5P1"/>
<accession>A0A0V0H5P1</accession>
<reference evidence="2" key="1">
    <citation type="submission" date="2015-12" db="EMBL/GenBank/DDBJ databases">
        <title>Gene expression during late stages of embryo sac development: a critical building block for successful pollen-pistil interactions.</title>
        <authorList>
            <person name="Liu Y."/>
            <person name="Joly V."/>
            <person name="Sabar M."/>
            <person name="Matton D.P."/>
        </authorList>
    </citation>
    <scope>NUCLEOTIDE SEQUENCE</scope>
</reference>
<proteinExistence type="predicted"/>
<organism evidence="2">
    <name type="scientific">Solanum chacoense</name>
    <name type="common">Chaco potato</name>
    <dbReference type="NCBI Taxonomy" id="4108"/>
    <lineage>
        <taxon>Eukaryota</taxon>
        <taxon>Viridiplantae</taxon>
        <taxon>Streptophyta</taxon>
        <taxon>Embryophyta</taxon>
        <taxon>Tracheophyta</taxon>
        <taxon>Spermatophyta</taxon>
        <taxon>Magnoliopsida</taxon>
        <taxon>eudicotyledons</taxon>
        <taxon>Gunneridae</taxon>
        <taxon>Pentapetalae</taxon>
        <taxon>asterids</taxon>
        <taxon>lamiids</taxon>
        <taxon>Solanales</taxon>
        <taxon>Solanaceae</taxon>
        <taxon>Solanoideae</taxon>
        <taxon>Solaneae</taxon>
        <taxon>Solanum</taxon>
    </lineage>
</organism>
<name>A0A0V0H5P1_SOLCH</name>
<feature type="chain" id="PRO_5006865678" evidence="1">
    <location>
        <begin position="18"/>
        <end position="78"/>
    </location>
</feature>
<evidence type="ECO:0000313" key="2">
    <source>
        <dbReference type="EMBL" id="JAP14886.1"/>
    </source>
</evidence>
<feature type="signal peptide" evidence="1">
    <location>
        <begin position="1"/>
        <end position="17"/>
    </location>
</feature>
<sequence>MKLFLQLLIFHFPLSQTCPLSEIAKPGILWTNKLTLNPQEQLVSSLQTQKYAVPNVISHRTIFFLELSSSSISLFFRK</sequence>
<evidence type="ECO:0000256" key="1">
    <source>
        <dbReference type="SAM" id="SignalP"/>
    </source>
</evidence>